<proteinExistence type="predicted"/>
<evidence type="ECO:0000313" key="2">
    <source>
        <dbReference type="EMBL" id="JAH89970.1"/>
    </source>
</evidence>
<keyword evidence="1" id="KW-0472">Membrane</keyword>
<sequence length="131" mass="15317">MCLVEKYIKTCVCFENEREFIFMDCLKNDQTWFAVCAIKKKRKKTNSKSMISASKMKFGIARKGCWMQPFDLFNDWLEFYRYAIARLSCDLVEWTLAGVFFFSFLLLAVHSGKKVRDHHSLDGCPGPEEVC</sequence>
<dbReference type="AlphaFoldDB" id="A0A0E9WK59"/>
<organism evidence="2">
    <name type="scientific">Anguilla anguilla</name>
    <name type="common">European freshwater eel</name>
    <name type="synonym">Muraena anguilla</name>
    <dbReference type="NCBI Taxonomy" id="7936"/>
    <lineage>
        <taxon>Eukaryota</taxon>
        <taxon>Metazoa</taxon>
        <taxon>Chordata</taxon>
        <taxon>Craniata</taxon>
        <taxon>Vertebrata</taxon>
        <taxon>Euteleostomi</taxon>
        <taxon>Actinopterygii</taxon>
        <taxon>Neopterygii</taxon>
        <taxon>Teleostei</taxon>
        <taxon>Anguilliformes</taxon>
        <taxon>Anguillidae</taxon>
        <taxon>Anguilla</taxon>
    </lineage>
</organism>
<reference evidence="2" key="2">
    <citation type="journal article" date="2015" name="Fish Shellfish Immunol.">
        <title>Early steps in the European eel (Anguilla anguilla)-Vibrio vulnificus interaction in the gills: Role of the RtxA13 toxin.</title>
        <authorList>
            <person name="Callol A."/>
            <person name="Pajuelo D."/>
            <person name="Ebbesson L."/>
            <person name="Teles M."/>
            <person name="MacKenzie S."/>
            <person name="Amaro C."/>
        </authorList>
    </citation>
    <scope>NUCLEOTIDE SEQUENCE</scope>
</reference>
<keyword evidence="1" id="KW-0812">Transmembrane</keyword>
<name>A0A0E9WK59_ANGAN</name>
<reference evidence="2" key="1">
    <citation type="submission" date="2014-11" db="EMBL/GenBank/DDBJ databases">
        <authorList>
            <person name="Amaro Gonzalez C."/>
        </authorList>
    </citation>
    <scope>NUCLEOTIDE SEQUENCE</scope>
</reference>
<dbReference type="EMBL" id="GBXM01018607">
    <property type="protein sequence ID" value="JAH89970.1"/>
    <property type="molecule type" value="Transcribed_RNA"/>
</dbReference>
<protein>
    <submittedName>
        <fullName evidence="2">Uncharacterized protein</fullName>
    </submittedName>
</protein>
<feature type="transmembrane region" description="Helical" evidence="1">
    <location>
        <begin position="91"/>
        <end position="109"/>
    </location>
</feature>
<keyword evidence="1" id="KW-1133">Transmembrane helix</keyword>
<evidence type="ECO:0000256" key="1">
    <source>
        <dbReference type="SAM" id="Phobius"/>
    </source>
</evidence>
<accession>A0A0E9WK59</accession>